<evidence type="ECO:0000313" key="8">
    <source>
        <dbReference type="EMBL" id="RWA05962.1"/>
    </source>
</evidence>
<evidence type="ECO:0000256" key="7">
    <source>
        <dbReference type="SAM" id="Phobius"/>
    </source>
</evidence>
<keyword evidence="5 7" id="KW-1133">Transmembrane helix</keyword>
<feature type="transmembrane region" description="Helical" evidence="7">
    <location>
        <begin position="181"/>
        <end position="200"/>
    </location>
</feature>
<evidence type="ECO:0000256" key="6">
    <source>
        <dbReference type="ARBA" id="ARBA00023136"/>
    </source>
</evidence>
<comment type="pathway">
    <text evidence="2">Secondary metabolite biosynthesis.</text>
</comment>
<dbReference type="AlphaFoldDB" id="A0A439CUZ7"/>
<feature type="transmembrane region" description="Helical" evidence="7">
    <location>
        <begin position="149"/>
        <end position="169"/>
    </location>
</feature>
<dbReference type="GO" id="GO:0016020">
    <property type="term" value="C:membrane"/>
    <property type="evidence" value="ECO:0007669"/>
    <property type="project" value="UniProtKB-SubCell"/>
</dbReference>
<sequence>MASSFGFHLPLSAIDQVNRPPLYYLWVQDGCIITAGLLWTIAYVLYILQAKKDKSYGMPLIALCANIGWELAYGVCFPLSYIETTTFILWFFIDLGIAYSTVKFASEQWRHSPLVADRLFAILGVGCVTSLLMHWAFIKMFVSREEAAFWSGFACQNLLGILSVSQIISRDNTSGHSREIWLCRWMGSFLAIVVFSWRHYHYPENYPFVGSPVAIFMFVLMELVDLTYILVYGNIGTRFVKKDL</sequence>
<comment type="caution">
    <text evidence="8">The sequence shown here is derived from an EMBL/GenBank/DDBJ whole genome shotgun (WGS) entry which is preliminary data.</text>
</comment>
<evidence type="ECO:0000256" key="2">
    <source>
        <dbReference type="ARBA" id="ARBA00005179"/>
    </source>
</evidence>
<dbReference type="EMBL" id="RYZI01000382">
    <property type="protein sequence ID" value="RWA05962.1"/>
    <property type="molecule type" value="Genomic_DNA"/>
</dbReference>
<comment type="subcellular location">
    <subcellularLocation>
        <location evidence="1">Membrane</location>
        <topology evidence="1">Multi-pass membrane protein</topology>
    </subcellularLocation>
</comment>
<reference evidence="8 9" key="1">
    <citation type="submission" date="2018-12" db="EMBL/GenBank/DDBJ databases">
        <title>Draft genome sequence of Xylaria grammica IHI A82.</title>
        <authorList>
            <person name="Buettner E."/>
            <person name="Kellner H."/>
        </authorList>
    </citation>
    <scope>NUCLEOTIDE SEQUENCE [LARGE SCALE GENOMIC DNA]</scope>
    <source>
        <strain evidence="8 9">IHI A82</strain>
    </source>
</reference>
<feature type="transmembrane region" description="Helical" evidence="7">
    <location>
        <begin position="212"/>
        <end position="232"/>
    </location>
</feature>
<gene>
    <name evidence="8" type="ORF">EKO27_g9148</name>
</gene>
<evidence type="ECO:0000256" key="3">
    <source>
        <dbReference type="ARBA" id="ARBA00006757"/>
    </source>
</evidence>
<evidence type="ECO:0000313" key="9">
    <source>
        <dbReference type="Proteomes" id="UP000286045"/>
    </source>
</evidence>
<proteinExistence type="inferred from homology"/>
<dbReference type="Proteomes" id="UP000286045">
    <property type="component" value="Unassembled WGS sequence"/>
</dbReference>
<dbReference type="GO" id="GO:0016829">
    <property type="term" value="F:lyase activity"/>
    <property type="evidence" value="ECO:0007669"/>
    <property type="project" value="InterPro"/>
</dbReference>
<dbReference type="PANTHER" id="PTHR42038">
    <property type="match status" value="1"/>
</dbReference>
<feature type="transmembrane region" description="Helical" evidence="7">
    <location>
        <begin position="23"/>
        <end position="48"/>
    </location>
</feature>
<evidence type="ECO:0000256" key="1">
    <source>
        <dbReference type="ARBA" id="ARBA00004141"/>
    </source>
</evidence>
<evidence type="ECO:0000256" key="4">
    <source>
        <dbReference type="ARBA" id="ARBA00022692"/>
    </source>
</evidence>
<comment type="similarity">
    <text evidence="3">Belongs to the paxB family.</text>
</comment>
<accession>A0A439CUZ7</accession>
<keyword evidence="4 7" id="KW-0812">Transmembrane</keyword>
<dbReference type="InterPro" id="IPR039020">
    <property type="entry name" value="PaxB-like"/>
</dbReference>
<organism evidence="8 9">
    <name type="scientific">Xylaria grammica</name>
    <dbReference type="NCBI Taxonomy" id="363999"/>
    <lineage>
        <taxon>Eukaryota</taxon>
        <taxon>Fungi</taxon>
        <taxon>Dikarya</taxon>
        <taxon>Ascomycota</taxon>
        <taxon>Pezizomycotina</taxon>
        <taxon>Sordariomycetes</taxon>
        <taxon>Xylariomycetidae</taxon>
        <taxon>Xylariales</taxon>
        <taxon>Xylariaceae</taxon>
        <taxon>Xylaria</taxon>
    </lineage>
</organism>
<dbReference type="PANTHER" id="PTHR42038:SF2">
    <property type="entry name" value="TERPENE CYCLASE AUSL"/>
    <property type="match status" value="1"/>
</dbReference>
<dbReference type="Pfam" id="PF25129">
    <property type="entry name" value="Pyr4-TMTC"/>
    <property type="match status" value="1"/>
</dbReference>
<feature type="transmembrane region" description="Helical" evidence="7">
    <location>
        <begin position="60"/>
        <end position="81"/>
    </location>
</feature>
<name>A0A439CUZ7_9PEZI</name>
<keyword evidence="9" id="KW-1185">Reference proteome</keyword>
<evidence type="ECO:0000256" key="5">
    <source>
        <dbReference type="ARBA" id="ARBA00022989"/>
    </source>
</evidence>
<feature type="transmembrane region" description="Helical" evidence="7">
    <location>
        <begin position="87"/>
        <end position="106"/>
    </location>
</feature>
<feature type="transmembrane region" description="Helical" evidence="7">
    <location>
        <begin position="118"/>
        <end position="137"/>
    </location>
</feature>
<keyword evidence="6 7" id="KW-0472">Membrane</keyword>
<protein>
    <submittedName>
        <fullName evidence="8">Uncharacterized protein</fullName>
    </submittedName>
</protein>